<dbReference type="GO" id="GO:0009424">
    <property type="term" value="C:bacterial-type flagellum hook"/>
    <property type="evidence" value="ECO:0007669"/>
    <property type="project" value="TreeGrafter"/>
</dbReference>
<accession>A0A193SMI2</accession>
<keyword evidence="3" id="KW-0975">Bacterial flagellum</keyword>
<organism evidence="5 6">
    <name type="scientific">Pseudomonas cerasi</name>
    <dbReference type="NCBI Taxonomy" id="1583341"/>
    <lineage>
        <taxon>Bacteria</taxon>
        <taxon>Pseudomonadati</taxon>
        <taxon>Pseudomonadota</taxon>
        <taxon>Gammaproteobacteria</taxon>
        <taxon>Pseudomonadales</taxon>
        <taxon>Pseudomonadaceae</taxon>
        <taxon>Pseudomonas</taxon>
    </lineage>
</organism>
<gene>
    <name evidence="5" type="ORF">PL963_01859</name>
</gene>
<evidence type="ECO:0000256" key="3">
    <source>
        <dbReference type="ARBA" id="ARBA00023143"/>
    </source>
</evidence>
<dbReference type="InterPro" id="IPR001444">
    <property type="entry name" value="Flag_bb_rod_N"/>
</dbReference>
<evidence type="ECO:0000259" key="4">
    <source>
        <dbReference type="Pfam" id="PF00460"/>
    </source>
</evidence>
<dbReference type="PANTHER" id="PTHR30435:SF1">
    <property type="entry name" value="FLAGELLAR HOOK PROTEIN FLGE"/>
    <property type="match status" value="1"/>
</dbReference>
<sequence length="73" mass="7650">MSFNTAISGIQAANKRLEVAGNNIANVGTLGFKSSRAQFSALYASAQLGPGSTLSGMAYDLLRCSRISIRVKP</sequence>
<dbReference type="EMBL" id="LT963395">
    <property type="protein sequence ID" value="SOS18401.1"/>
    <property type="molecule type" value="Genomic_DNA"/>
</dbReference>
<proteinExistence type="inferred from homology"/>
<evidence type="ECO:0000256" key="2">
    <source>
        <dbReference type="ARBA" id="ARBA00009677"/>
    </source>
</evidence>
<keyword evidence="6" id="KW-1185">Reference proteome</keyword>
<dbReference type="GO" id="GO:0005829">
    <property type="term" value="C:cytosol"/>
    <property type="evidence" value="ECO:0007669"/>
    <property type="project" value="TreeGrafter"/>
</dbReference>
<evidence type="ECO:0000313" key="5">
    <source>
        <dbReference type="EMBL" id="SOS18401.1"/>
    </source>
</evidence>
<reference evidence="6" key="1">
    <citation type="submission" date="2017-11" db="EMBL/GenBank/DDBJ databases">
        <authorList>
            <person name="Blom J."/>
        </authorList>
    </citation>
    <scope>NUCLEOTIDE SEQUENCE [LARGE SCALE GENOMIC DNA]</scope>
</reference>
<dbReference type="Pfam" id="PF00460">
    <property type="entry name" value="Flg_bb_rod"/>
    <property type="match status" value="1"/>
</dbReference>
<evidence type="ECO:0000256" key="1">
    <source>
        <dbReference type="ARBA" id="ARBA00004117"/>
    </source>
</evidence>
<dbReference type="PANTHER" id="PTHR30435">
    <property type="entry name" value="FLAGELLAR PROTEIN"/>
    <property type="match status" value="1"/>
</dbReference>
<dbReference type="AlphaFoldDB" id="A0A193SMI2"/>
<evidence type="ECO:0000313" key="6">
    <source>
        <dbReference type="Proteomes" id="UP000239025"/>
    </source>
</evidence>
<name>A0A193SMI2_9PSED</name>
<dbReference type="GO" id="GO:0071978">
    <property type="term" value="P:bacterial-type flagellum-dependent swarming motility"/>
    <property type="evidence" value="ECO:0007669"/>
    <property type="project" value="TreeGrafter"/>
</dbReference>
<protein>
    <recommendedName>
        <fullName evidence="4">Flagellar basal body rod protein N-terminal domain-containing protein</fullName>
    </recommendedName>
</protein>
<dbReference type="RefSeq" id="WP_173926066.1">
    <property type="nucleotide sequence ID" value="NZ_LT222319.1"/>
</dbReference>
<comment type="subcellular location">
    <subcellularLocation>
        <location evidence="1">Bacterial flagellum basal body</location>
    </subcellularLocation>
</comment>
<dbReference type="GO" id="GO:0009425">
    <property type="term" value="C:bacterial-type flagellum basal body"/>
    <property type="evidence" value="ECO:0007669"/>
    <property type="project" value="UniProtKB-SubCell"/>
</dbReference>
<comment type="similarity">
    <text evidence="2">Belongs to the flagella basal body rod proteins family.</text>
</comment>
<feature type="domain" description="Flagellar basal body rod protein N-terminal" evidence="4">
    <location>
        <begin position="3"/>
        <end position="33"/>
    </location>
</feature>
<dbReference type="Proteomes" id="UP000239025">
    <property type="component" value="Chromosome 1"/>
</dbReference>